<dbReference type="EMBL" id="JAVRRG010000143">
    <property type="protein sequence ID" value="KAK5080854.1"/>
    <property type="molecule type" value="Genomic_DNA"/>
</dbReference>
<accession>A0ABR0K087</accession>
<protein>
    <submittedName>
        <fullName evidence="2">Uncharacterized protein</fullName>
    </submittedName>
</protein>
<evidence type="ECO:0000256" key="1">
    <source>
        <dbReference type="SAM" id="MobiDB-lite"/>
    </source>
</evidence>
<feature type="region of interest" description="Disordered" evidence="1">
    <location>
        <begin position="118"/>
        <end position="235"/>
    </location>
</feature>
<evidence type="ECO:0000313" key="2">
    <source>
        <dbReference type="EMBL" id="KAK5080854.1"/>
    </source>
</evidence>
<organism evidence="2 3">
    <name type="scientific">Lithohypha guttulata</name>
    <dbReference type="NCBI Taxonomy" id="1690604"/>
    <lineage>
        <taxon>Eukaryota</taxon>
        <taxon>Fungi</taxon>
        <taxon>Dikarya</taxon>
        <taxon>Ascomycota</taxon>
        <taxon>Pezizomycotina</taxon>
        <taxon>Eurotiomycetes</taxon>
        <taxon>Chaetothyriomycetidae</taxon>
        <taxon>Chaetothyriales</taxon>
        <taxon>Trichomeriaceae</taxon>
        <taxon>Lithohypha</taxon>
    </lineage>
</organism>
<name>A0ABR0K087_9EURO</name>
<evidence type="ECO:0000313" key="3">
    <source>
        <dbReference type="Proteomes" id="UP001345013"/>
    </source>
</evidence>
<reference evidence="2 3" key="1">
    <citation type="submission" date="2023-08" db="EMBL/GenBank/DDBJ databases">
        <title>Black Yeasts Isolated from many extreme environments.</title>
        <authorList>
            <person name="Coleine C."/>
            <person name="Stajich J.E."/>
            <person name="Selbmann L."/>
        </authorList>
    </citation>
    <scope>NUCLEOTIDE SEQUENCE [LARGE SCALE GENOMIC DNA]</scope>
    <source>
        <strain evidence="2 3">CCFEE 5885</strain>
    </source>
</reference>
<comment type="caution">
    <text evidence="2">The sequence shown here is derived from an EMBL/GenBank/DDBJ whole genome shotgun (WGS) entry which is preliminary data.</text>
</comment>
<feature type="compositionally biased region" description="Polar residues" evidence="1">
    <location>
        <begin position="75"/>
        <end position="99"/>
    </location>
</feature>
<feature type="region of interest" description="Disordered" evidence="1">
    <location>
        <begin position="44"/>
        <end position="99"/>
    </location>
</feature>
<keyword evidence="3" id="KW-1185">Reference proteome</keyword>
<dbReference type="Proteomes" id="UP001345013">
    <property type="component" value="Unassembled WGS sequence"/>
</dbReference>
<sequence>MAPFRMPFTSRKPVVNAAEITTDENVEPVTGSPYKPSLALGMKERREEPNEFKLSSVSGNGEYMPPSPPEKKSFWQRSPTTTASSNHRSTFSGNEPFSISRESFDSYRRSFDISGRSPIIHADSYTSRTSLDSRRSGMLTRSSLSGDTFARPPPIEDGNEGGFEDVKLQDDAPQKAKKKGFLSRFGESTDEPNTTGDGKHHFSLLPGRRRGQSGTGSELEPVRPASTGKTEPVTR</sequence>
<feature type="compositionally biased region" description="Basic and acidic residues" evidence="1">
    <location>
        <begin position="164"/>
        <end position="174"/>
    </location>
</feature>
<proteinExistence type="predicted"/>
<gene>
    <name evidence="2" type="ORF">LTR24_008371</name>
</gene>